<protein>
    <submittedName>
        <fullName evidence="1">Uncharacterized protein</fullName>
    </submittedName>
</protein>
<comment type="caution">
    <text evidence="1">The sequence shown here is derived from an EMBL/GenBank/DDBJ whole genome shotgun (WGS) entry which is preliminary data.</text>
</comment>
<dbReference type="RefSeq" id="WP_071867832.1">
    <property type="nucleotide sequence ID" value="NZ_BJWA01000026.1"/>
</dbReference>
<evidence type="ECO:0000313" key="1">
    <source>
        <dbReference type="EMBL" id="OTP27128.1"/>
    </source>
</evidence>
<dbReference type="AlphaFoldDB" id="A0A1I4LGJ9"/>
<dbReference type="EMBL" id="NGMS01000001">
    <property type="protein sequence ID" value="OTP27128.1"/>
    <property type="molecule type" value="Genomic_DNA"/>
</dbReference>
<name>A0A1I4LGJ9_ENTMU</name>
<dbReference type="GeneID" id="88621563"/>
<proteinExistence type="predicted"/>
<sequence>MDTMGQLVFYVPFFLMTTLAIYYTKWTKRKFSVLLTLLPVAYFSHKIFSLRHWEPTPKLLSHELGLIISLTILILWIYYLYKHP</sequence>
<evidence type="ECO:0000313" key="2">
    <source>
        <dbReference type="Proteomes" id="UP000195024"/>
    </source>
</evidence>
<gene>
    <name evidence="1" type="ORF">A5802_000863</name>
</gene>
<dbReference type="Proteomes" id="UP000195024">
    <property type="component" value="Unassembled WGS sequence"/>
</dbReference>
<reference evidence="1 2" key="1">
    <citation type="submission" date="2017-05" db="EMBL/GenBank/DDBJ databases">
        <title>The Genome Sequence of Enterococcus mundtii 6B1_DIV0119.</title>
        <authorList>
            <consortium name="The Broad Institute Genomics Platform"/>
            <consortium name="The Broad Institute Genomic Center for Infectious Diseases"/>
            <person name="Earl A."/>
            <person name="Manson A."/>
            <person name="Schwartman J."/>
            <person name="Gilmore M."/>
            <person name="Abouelleil A."/>
            <person name="Cao P."/>
            <person name="Chapman S."/>
            <person name="Cusick C."/>
            <person name="Shea T."/>
            <person name="Young S."/>
            <person name="Neafsey D."/>
            <person name="Nusbaum C."/>
            <person name="Birren B."/>
        </authorList>
    </citation>
    <scope>NUCLEOTIDE SEQUENCE [LARGE SCALE GENOMIC DNA]</scope>
    <source>
        <strain evidence="1 2">6B1_DIV0119</strain>
    </source>
</reference>
<organism evidence="1 2">
    <name type="scientific">Enterococcus mundtii</name>
    <dbReference type="NCBI Taxonomy" id="53346"/>
    <lineage>
        <taxon>Bacteria</taxon>
        <taxon>Bacillati</taxon>
        <taxon>Bacillota</taxon>
        <taxon>Bacilli</taxon>
        <taxon>Lactobacillales</taxon>
        <taxon>Enterococcaceae</taxon>
        <taxon>Enterococcus</taxon>
    </lineage>
</organism>
<accession>A0A1I4LGJ9</accession>